<dbReference type="Proteomes" id="UP000000925">
    <property type="component" value="Chromosome"/>
</dbReference>
<reference evidence="2 3" key="1">
    <citation type="journal article" date="2010" name="Stand. Genomic Sci.">
        <title>Complete genome sequence of Coraliomargarita akajimensis type strain (04OKA010-24).</title>
        <authorList>
            <person name="Mavromatis K."/>
            <person name="Abt B."/>
            <person name="Brambilla E."/>
            <person name="Lapidus A."/>
            <person name="Copeland A."/>
            <person name="Deshpande S."/>
            <person name="Nolan M."/>
            <person name="Lucas S."/>
            <person name="Tice H."/>
            <person name="Cheng J.F."/>
            <person name="Han C."/>
            <person name="Detter J.C."/>
            <person name="Woyke T."/>
            <person name="Goodwin L."/>
            <person name="Pitluck S."/>
            <person name="Held B."/>
            <person name="Brettin T."/>
            <person name="Tapia R."/>
            <person name="Ivanova N."/>
            <person name="Mikhailova N."/>
            <person name="Pati A."/>
            <person name="Liolios K."/>
            <person name="Chen A."/>
            <person name="Palaniappan K."/>
            <person name="Land M."/>
            <person name="Hauser L."/>
            <person name="Chang Y.J."/>
            <person name="Jeffries C.D."/>
            <person name="Rohde M."/>
            <person name="Goker M."/>
            <person name="Bristow J."/>
            <person name="Eisen J.A."/>
            <person name="Markowitz V."/>
            <person name="Hugenholtz P."/>
            <person name="Klenk H.P."/>
            <person name="Kyrpides N.C."/>
        </authorList>
    </citation>
    <scope>NUCLEOTIDE SEQUENCE [LARGE SCALE GENOMIC DNA]</scope>
    <source>
        <strain evidence="3">DSM 45221 / IAM 15411 / JCM 23193 / KCTC 12865</strain>
    </source>
</reference>
<accession>D5EKR4</accession>
<sequence>MPEFEETNHTINPEHSYTPSADAKPRTRRRSGGFKKDYSTPNPGNIGEIDPTEALKSEKLSGGSKPAPAAKESKPAPKAAEKKPRSVKPTATEARPEASGTPQPSAETLAAIGRVEARIAERKSEREVKQAERKKAQAERKKESKPEARKSPAKKPAGKPQAPAKTGLFASILKLFGLGPKEPAKPASRNGNRNQRQGGRPQGKGGNRNNQNRQGGQNRGGQNRRRKGGNGQNRRKQGGGQRRQPAAARSEA</sequence>
<dbReference type="RefSeq" id="WP_013043693.1">
    <property type="nucleotide sequence ID" value="NC_014008.1"/>
</dbReference>
<keyword evidence="3" id="KW-1185">Reference proteome</keyword>
<organism evidence="2 3">
    <name type="scientific">Coraliomargarita akajimensis (strain DSM 45221 / IAM 15411 / JCM 23193 / KCTC 12865 / 04OKA010-24)</name>
    <dbReference type="NCBI Taxonomy" id="583355"/>
    <lineage>
        <taxon>Bacteria</taxon>
        <taxon>Pseudomonadati</taxon>
        <taxon>Verrucomicrobiota</taxon>
        <taxon>Opitutia</taxon>
        <taxon>Puniceicoccales</taxon>
        <taxon>Coraliomargaritaceae</taxon>
        <taxon>Coraliomargarita</taxon>
    </lineage>
</organism>
<dbReference type="OrthoDB" id="199847at2"/>
<dbReference type="EMBL" id="CP001998">
    <property type="protein sequence ID" value="ADE54971.1"/>
    <property type="molecule type" value="Genomic_DNA"/>
</dbReference>
<feature type="compositionally biased region" description="Polar residues" evidence="1">
    <location>
        <begin position="9"/>
        <end position="19"/>
    </location>
</feature>
<name>D5EKR4_CORAD</name>
<dbReference type="AlphaFoldDB" id="D5EKR4"/>
<dbReference type="STRING" id="583355.Caka_1953"/>
<feature type="compositionally biased region" description="Basic and acidic residues" evidence="1">
    <location>
        <begin position="115"/>
        <end position="150"/>
    </location>
</feature>
<evidence type="ECO:0000313" key="3">
    <source>
        <dbReference type="Proteomes" id="UP000000925"/>
    </source>
</evidence>
<dbReference type="KEGG" id="caa:Caka_1953"/>
<feature type="compositionally biased region" description="Low complexity" evidence="1">
    <location>
        <begin position="207"/>
        <end position="216"/>
    </location>
</feature>
<evidence type="ECO:0000256" key="1">
    <source>
        <dbReference type="SAM" id="MobiDB-lite"/>
    </source>
</evidence>
<evidence type="ECO:0000313" key="2">
    <source>
        <dbReference type="EMBL" id="ADE54971.1"/>
    </source>
</evidence>
<dbReference type="eggNOG" id="COG0508">
    <property type="taxonomic scope" value="Bacteria"/>
</dbReference>
<feature type="compositionally biased region" description="Basic and acidic residues" evidence="1">
    <location>
        <begin position="71"/>
        <end position="84"/>
    </location>
</feature>
<feature type="region of interest" description="Disordered" evidence="1">
    <location>
        <begin position="1"/>
        <end position="252"/>
    </location>
</feature>
<proteinExistence type="predicted"/>
<gene>
    <name evidence="2" type="ordered locus">Caka_1953</name>
</gene>
<dbReference type="HOGENOM" id="CLU_1101432_0_0_0"/>
<feature type="compositionally biased region" description="Basic residues" evidence="1">
    <location>
        <begin position="222"/>
        <end position="237"/>
    </location>
</feature>
<protein>
    <submittedName>
        <fullName evidence="2">Uncharacterized protein</fullName>
    </submittedName>
</protein>
<feature type="compositionally biased region" description="Low complexity" evidence="1">
    <location>
        <begin position="189"/>
        <end position="199"/>
    </location>
</feature>